<organism evidence="1 2">
    <name type="scientific">Portunus trituberculatus</name>
    <name type="common">Swimming crab</name>
    <name type="synonym">Neptunus trituberculatus</name>
    <dbReference type="NCBI Taxonomy" id="210409"/>
    <lineage>
        <taxon>Eukaryota</taxon>
        <taxon>Metazoa</taxon>
        <taxon>Ecdysozoa</taxon>
        <taxon>Arthropoda</taxon>
        <taxon>Crustacea</taxon>
        <taxon>Multicrustacea</taxon>
        <taxon>Malacostraca</taxon>
        <taxon>Eumalacostraca</taxon>
        <taxon>Eucarida</taxon>
        <taxon>Decapoda</taxon>
        <taxon>Pleocyemata</taxon>
        <taxon>Brachyura</taxon>
        <taxon>Eubrachyura</taxon>
        <taxon>Portunoidea</taxon>
        <taxon>Portunidae</taxon>
        <taxon>Portuninae</taxon>
        <taxon>Portunus</taxon>
    </lineage>
</organism>
<accession>A0A5B7EIM9</accession>
<reference evidence="1 2" key="1">
    <citation type="submission" date="2019-05" db="EMBL/GenBank/DDBJ databases">
        <title>Another draft genome of Portunus trituberculatus and its Hox gene families provides insights of decapod evolution.</title>
        <authorList>
            <person name="Jeong J.-H."/>
            <person name="Song I."/>
            <person name="Kim S."/>
            <person name="Choi T."/>
            <person name="Kim D."/>
            <person name="Ryu S."/>
            <person name="Kim W."/>
        </authorList>
    </citation>
    <scope>NUCLEOTIDE SEQUENCE [LARGE SCALE GENOMIC DNA]</scope>
    <source>
        <tissue evidence="1">Muscle</tissue>
    </source>
</reference>
<sequence length="189" mass="20670">MAVATTDPVGMSTPKFPTRDRVATDKAEGASFPLLCPAQAHPPPRTRYARGFTTRSRLILADLFPLFSFPQSVTVILLRGVELFRNTVALCCCLMASSWMFLAVQLECFSSPLDTWRFVISTTASGKKLSAVFTLSPKPAHRPSEPVGFSAPKFTWEERVNTLLTVLKPAASSVSLFCEAQGYPVPAVR</sequence>
<protein>
    <submittedName>
        <fullName evidence="1">Uncharacterized protein</fullName>
    </submittedName>
</protein>
<evidence type="ECO:0000313" key="1">
    <source>
        <dbReference type="EMBL" id="MPC33056.1"/>
    </source>
</evidence>
<comment type="caution">
    <text evidence="1">The sequence shown here is derived from an EMBL/GenBank/DDBJ whole genome shotgun (WGS) entry which is preliminary data.</text>
</comment>
<keyword evidence="2" id="KW-1185">Reference proteome</keyword>
<dbReference type="AlphaFoldDB" id="A0A5B7EIM9"/>
<dbReference type="Proteomes" id="UP000324222">
    <property type="component" value="Unassembled WGS sequence"/>
</dbReference>
<dbReference type="EMBL" id="VSRR010002751">
    <property type="protein sequence ID" value="MPC33056.1"/>
    <property type="molecule type" value="Genomic_DNA"/>
</dbReference>
<evidence type="ECO:0000313" key="2">
    <source>
        <dbReference type="Proteomes" id="UP000324222"/>
    </source>
</evidence>
<name>A0A5B7EIM9_PORTR</name>
<proteinExistence type="predicted"/>
<gene>
    <name evidence="1" type="ORF">E2C01_026395</name>
</gene>